<evidence type="ECO:0000313" key="2">
    <source>
        <dbReference type="Proteomes" id="UP001461498"/>
    </source>
</evidence>
<gene>
    <name evidence="1" type="ORF">O3M35_008227</name>
</gene>
<protein>
    <submittedName>
        <fullName evidence="1">Uncharacterized protein</fullName>
    </submittedName>
</protein>
<keyword evidence="2" id="KW-1185">Reference proteome</keyword>
<sequence length="68" mass="7809">MPWNVHSGELTGAILWLFTESETNGNVCNMFSKPCSSHTFDYSNEIFIEAVEFKGKLQNIKLFKMFSI</sequence>
<organism evidence="1 2">
    <name type="scientific">Rhynocoris fuscipes</name>
    <dbReference type="NCBI Taxonomy" id="488301"/>
    <lineage>
        <taxon>Eukaryota</taxon>
        <taxon>Metazoa</taxon>
        <taxon>Ecdysozoa</taxon>
        <taxon>Arthropoda</taxon>
        <taxon>Hexapoda</taxon>
        <taxon>Insecta</taxon>
        <taxon>Pterygota</taxon>
        <taxon>Neoptera</taxon>
        <taxon>Paraneoptera</taxon>
        <taxon>Hemiptera</taxon>
        <taxon>Heteroptera</taxon>
        <taxon>Panheteroptera</taxon>
        <taxon>Cimicomorpha</taxon>
        <taxon>Reduviidae</taxon>
        <taxon>Harpactorinae</taxon>
        <taxon>Harpactorini</taxon>
        <taxon>Rhynocoris</taxon>
    </lineage>
</organism>
<proteinExistence type="predicted"/>
<dbReference type="AlphaFoldDB" id="A0AAW1D871"/>
<dbReference type="Proteomes" id="UP001461498">
    <property type="component" value="Unassembled WGS sequence"/>
</dbReference>
<dbReference type="EMBL" id="JAPXFL010000005">
    <property type="protein sequence ID" value="KAK9506258.1"/>
    <property type="molecule type" value="Genomic_DNA"/>
</dbReference>
<accession>A0AAW1D871</accession>
<name>A0AAW1D871_9HEMI</name>
<evidence type="ECO:0000313" key="1">
    <source>
        <dbReference type="EMBL" id="KAK9506258.1"/>
    </source>
</evidence>
<reference evidence="1 2" key="1">
    <citation type="submission" date="2022-12" db="EMBL/GenBank/DDBJ databases">
        <title>Chromosome-level genome assembly of true bugs.</title>
        <authorList>
            <person name="Ma L."/>
            <person name="Li H."/>
        </authorList>
    </citation>
    <scope>NUCLEOTIDE SEQUENCE [LARGE SCALE GENOMIC DNA]</scope>
    <source>
        <strain evidence="1">Lab_2022b</strain>
    </source>
</reference>
<comment type="caution">
    <text evidence="1">The sequence shown here is derived from an EMBL/GenBank/DDBJ whole genome shotgun (WGS) entry which is preliminary data.</text>
</comment>